<evidence type="ECO:0000313" key="2">
    <source>
        <dbReference type="WBParaSite" id="Hba_01516"/>
    </source>
</evidence>
<evidence type="ECO:0000313" key="1">
    <source>
        <dbReference type="Proteomes" id="UP000095283"/>
    </source>
</evidence>
<proteinExistence type="predicted"/>
<reference evidence="2" key="1">
    <citation type="submission" date="2016-11" db="UniProtKB">
        <authorList>
            <consortium name="WormBaseParasite"/>
        </authorList>
    </citation>
    <scope>IDENTIFICATION</scope>
</reference>
<organism evidence="1 2">
    <name type="scientific">Heterorhabditis bacteriophora</name>
    <name type="common">Entomopathogenic nematode worm</name>
    <dbReference type="NCBI Taxonomy" id="37862"/>
    <lineage>
        <taxon>Eukaryota</taxon>
        <taxon>Metazoa</taxon>
        <taxon>Ecdysozoa</taxon>
        <taxon>Nematoda</taxon>
        <taxon>Chromadorea</taxon>
        <taxon>Rhabditida</taxon>
        <taxon>Rhabditina</taxon>
        <taxon>Rhabditomorpha</taxon>
        <taxon>Strongyloidea</taxon>
        <taxon>Heterorhabditidae</taxon>
        <taxon>Heterorhabditis</taxon>
    </lineage>
</organism>
<accession>A0A1I7WA15</accession>
<name>A0A1I7WA15_HETBA</name>
<protein>
    <submittedName>
        <fullName evidence="2">Transcriptional regulator</fullName>
    </submittedName>
</protein>
<dbReference type="WBParaSite" id="Hba_01516">
    <property type="protein sequence ID" value="Hba_01516"/>
    <property type="gene ID" value="Hba_01516"/>
</dbReference>
<keyword evidence="1" id="KW-1185">Reference proteome</keyword>
<dbReference type="AlphaFoldDB" id="A0A1I7WA15"/>
<sequence length="70" mass="8309">MEICIIRFVSEESLSKGVTLCQLIKDRCRYTSRSDFATRLSKVENRLVEILLLRKMSIHKHKKRDTGIKW</sequence>
<dbReference type="Proteomes" id="UP000095283">
    <property type="component" value="Unplaced"/>
</dbReference>